<dbReference type="Proteomes" id="UP000011087">
    <property type="component" value="Unassembled WGS sequence"/>
</dbReference>
<keyword evidence="2 8" id="KW-0436">Ligase</keyword>
<feature type="domain" description="Methionyl/Leucyl tRNA synthetase" evidence="9">
    <location>
        <begin position="7"/>
        <end position="312"/>
    </location>
</feature>
<dbReference type="GO" id="GO:0005524">
    <property type="term" value="F:ATP binding"/>
    <property type="evidence" value="ECO:0007669"/>
    <property type="project" value="UniProtKB-KW"/>
</dbReference>
<evidence type="ECO:0000256" key="2">
    <source>
        <dbReference type="ARBA" id="ARBA00022598"/>
    </source>
</evidence>
<evidence type="ECO:0000256" key="5">
    <source>
        <dbReference type="ARBA" id="ARBA00022917"/>
    </source>
</evidence>
<dbReference type="InterPro" id="IPR033911">
    <property type="entry name" value="MetRS_core"/>
</dbReference>
<dbReference type="eggNOG" id="KOG0436">
    <property type="taxonomic scope" value="Eukaryota"/>
</dbReference>
<sequence length="316" mass="36160">SKPEKFFLTTAIAYLNGVPHIGHAYEAITADIIARYYRSLGCKVFFLTGSDEHGQKIAATASTNGEAEIELCDRHVKIFADLYDKLDISFDRFIRTSSDDHKKVACHIFEEVLRAGDIYLGNYSGWYNVREETFVPEGKAREAENMNFTDPVTGLPLKKLEEPSYFFRLSRQDQVKKHILSHPDFIQPTNARNEILQRLELPLRDLSISRTSFSWGIPVPNDSKHVMYVWFDALINYLSGVDWPDGARSSNWPCDVHLIGKDIMWFHSVIWPSMLLSAGVQLPTRIYGHGFVNDRLGRKMSKSLNNVEDPFALLER</sequence>
<evidence type="ECO:0000256" key="8">
    <source>
        <dbReference type="RuleBase" id="RU363039"/>
    </source>
</evidence>
<dbReference type="InterPro" id="IPR014729">
    <property type="entry name" value="Rossmann-like_a/b/a_fold"/>
</dbReference>
<keyword evidence="6 8" id="KW-0030">Aminoacyl-tRNA synthetase</keyword>
<dbReference type="HOGENOM" id="CLU_009710_9_1_1"/>
<comment type="similarity">
    <text evidence="8">Belongs to the class-I aminoacyl-tRNA synthetase family.</text>
</comment>
<feature type="non-terminal residue" evidence="10">
    <location>
        <position position="316"/>
    </location>
</feature>
<dbReference type="EMBL" id="JH992983">
    <property type="protein sequence ID" value="EKX49004.1"/>
    <property type="molecule type" value="Genomic_DNA"/>
</dbReference>
<dbReference type="GO" id="GO:0005739">
    <property type="term" value="C:mitochondrion"/>
    <property type="evidence" value="ECO:0007669"/>
    <property type="project" value="UniProtKB-ARBA"/>
</dbReference>
<dbReference type="Gene3D" id="2.170.220.10">
    <property type="match status" value="1"/>
</dbReference>
<dbReference type="PRINTS" id="PR01041">
    <property type="entry name" value="TRNASYNTHMET"/>
</dbReference>
<evidence type="ECO:0000313" key="10">
    <source>
        <dbReference type="EMBL" id="EKX49004.1"/>
    </source>
</evidence>
<dbReference type="EnsemblProtists" id="EKX49004">
    <property type="protein sequence ID" value="EKX49004"/>
    <property type="gene ID" value="GUITHDRAFT_46085"/>
</dbReference>
<proteinExistence type="inferred from homology"/>
<dbReference type="EC" id="6.1.1.10" evidence="1"/>
<evidence type="ECO:0000256" key="6">
    <source>
        <dbReference type="ARBA" id="ARBA00023146"/>
    </source>
</evidence>
<keyword evidence="3 8" id="KW-0547">Nucleotide-binding</keyword>
<dbReference type="InterPro" id="IPR023457">
    <property type="entry name" value="Met-tRNA_synth_2"/>
</dbReference>
<dbReference type="Pfam" id="PF09334">
    <property type="entry name" value="tRNA-synt_1g"/>
    <property type="match status" value="1"/>
</dbReference>
<dbReference type="PANTHER" id="PTHR43326:SF2">
    <property type="entry name" value="METHIONINE--TRNA LIGASE"/>
    <property type="match status" value="1"/>
</dbReference>
<dbReference type="CDD" id="cd00814">
    <property type="entry name" value="MetRS_core"/>
    <property type="match status" value="1"/>
</dbReference>
<gene>
    <name evidence="10" type="ORF">GUITHDRAFT_46085</name>
</gene>
<evidence type="ECO:0000256" key="7">
    <source>
        <dbReference type="ARBA" id="ARBA00047364"/>
    </source>
</evidence>
<dbReference type="PANTHER" id="PTHR43326">
    <property type="entry name" value="METHIONYL-TRNA SYNTHETASE"/>
    <property type="match status" value="1"/>
</dbReference>
<keyword evidence="4 8" id="KW-0067">ATP-binding</keyword>
<dbReference type="OMA" id="RNSAYHC"/>
<dbReference type="PaxDb" id="55529-EKX49004"/>
<dbReference type="Gene3D" id="3.40.50.620">
    <property type="entry name" value="HUPs"/>
    <property type="match status" value="1"/>
</dbReference>
<dbReference type="STRING" id="905079.L1JLG7"/>
<evidence type="ECO:0000256" key="1">
    <source>
        <dbReference type="ARBA" id="ARBA00012838"/>
    </source>
</evidence>
<dbReference type="GO" id="GO:0004825">
    <property type="term" value="F:methionine-tRNA ligase activity"/>
    <property type="evidence" value="ECO:0007669"/>
    <property type="project" value="UniProtKB-EC"/>
</dbReference>
<dbReference type="InterPro" id="IPR015413">
    <property type="entry name" value="Methionyl/Leucyl_tRNA_Synth"/>
</dbReference>
<dbReference type="GO" id="GO:0006431">
    <property type="term" value="P:methionyl-tRNA aminoacylation"/>
    <property type="evidence" value="ECO:0007669"/>
    <property type="project" value="InterPro"/>
</dbReference>
<keyword evidence="5 8" id="KW-0648">Protein biosynthesis</keyword>
<dbReference type="FunFam" id="2.170.220.10:FF:000001">
    <property type="entry name" value="methionine--tRNA ligase, mitochondrial"/>
    <property type="match status" value="1"/>
</dbReference>
<dbReference type="GeneID" id="17305757"/>
<accession>L1JLG7</accession>
<dbReference type="OrthoDB" id="24670at2759"/>
<comment type="catalytic activity">
    <reaction evidence="7">
        <text>tRNA(Met) + L-methionine + ATP = L-methionyl-tRNA(Met) + AMP + diphosphate</text>
        <dbReference type="Rhea" id="RHEA:13481"/>
        <dbReference type="Rhea" id="RHEA-COMP:9667"/>
        <dbReference type="Rhea" id="RHEA-COMP:9698"/>
        <dbReference type="ChEBI" id="CHEBI:30616"/>
        <dbReference type="ChEBI" id="CHEBI:33019"/>
        <dbReference type="ChEBI" id="CHEBI:57844"/>
        <dbReference type="ChEBI" id="CHEBI:78442"/>
        <dbReference type="ChEBI" id="CHEBI:78530"/>
        <dbReference type="ChEBI" id="CHEBI:456215"/>
        <dbReference type="EC" id="6.1.1.10"/>
    </reaction>
</comment>
<reference evidence="10 12" key="1">
    <citation type="journal article" date="2012" name="Nature">
        <title>Algal genomes reveal evolutionary mosaicism and the fate of nucleomorphs.</title>
        <authorList>
            <consortium name="DOE Joint Genome Institute"/>
            <person name="Curtis B.A."/>
            <person name="Tanifuji G."/>
            <person name="Burki F."/>
            <person name="Gruber A."/>
            <person name="Irimia M."/>
            <person name="Maruyama S."/>
            <person name="Arias M.C."/>
            <person name="Ball S.G."/>
            <person name="Gile G.H."/>
            <person name="Hirakawa Y."/>
            <person name="Hopkins J.F."/>
            <person name="Kuo A."/>
            <person name="Rensing S.A."/>
            <person name="Schmutz J."/>
            <person name="Symeonidi A."/>
            <person name="Elias M."/>
            <person name="Eveleigh R.J."/>
            <person name="Herman E.K."/>
            <person name="Klute M.J."/>
            <person name="Nakayama T."/>
            <person name="Obornik M."/>
            <person name="Reyes-Prieto A."/>
            <person name="Armbrust E.V."/>
            <person name="Aves S.J."/>
            <person name="Beiko R.G."/>
            <person name="Coutinho P."/>
            <person name="Dacks J.B."/>
            <person name="Durnford D.G."/>
            <person name="Fast N.M."/>
            <person name="Green B.R."/>
            <person name="Grisdale C.J."/>
            <person name="Hempel F."/>
            <person name="Henrissat B."/>
            <person name="Hoppner M.P."/>
            <person name="Ishida K."/>
            <person name="Kim E."/>
            <person name="Koreny L."/>
            <person name="Kroth P.G."/>
            <person name="Liu Y."/>
            <person name="Malik S.B."/>
            <person name="Maier U.G."/>
            <person name="McRose D."/>
            <person name="Mock T."/>
            <person name="Neilson J.A."/>
            <person name="Onodera N.T."/>
            <person name="Poole A.M."/>
            <person name="Pritham E.J."/>
            <person name="Richards T.A."/>
            <person name="Rocap G."/>
            <person name="Roy S.W."/>
            <person name="Sarai C."/>
            <person name="Schaack S."/>
            <person name="Shirato S."/>
            <person name="Slamovits C.H."/>
            <person name="Spencer D.F."/>
            <person name="Suzuki S."/>
            <person name="Worden A.Z."/>
            <person name="Zauner S."/>
            <person name="Barry K."/>
            <person name="Bell C."/>
            <person name="Bharti A.K."/>
            <person name="Crow J.A."/>
            <person name="Grimwood J."/>
            <person name="Kramer R."/>
            <person name="Lindquist E."/>
            <person name="Lucas S."/>
            <person name="Salamov A."/>
            <person name="McFadden G.I."/>
            <person name="Lane C.E."/>
            <person name="Keeling P.J."/>
            <person name="Gray M.W."/>
            <person name="Grigoriev I.V."/>
            <person name="Archibald J.M."/>
        </authorList>
    </citation>
    <scope>NUCLEOTIDE SEQUENCE</scope>
    <source>
        <strain evidence="10 12">CCMP2712</strain>
    </source>
</reference>
<name>L1JLG7_GUITC</name>
<reference evidence="11" key="3">
    <citation type="submission" date="2016-03" db="UniProtKB">
        <authorList>
            <consortium name="EnsemblProtists"/>
        </authorList>
    </citation>
    <scope>IDENTIFICATION</scope>
</reference>
<dbReference type="AlphaFoldDB" id="L1JLG7"/>
<protein>
    <recommendedName>
        <fullName evidence="1">methionine--tRNA ligase</fullName>
        <ecNumber evidence="1">6.1.1.10</ecNumber>
    </recommendedName>
</protein>
<feature type="non-terminal residue" evidence="10">
    <location>
        <position position="1"/>
    </location>
</feature>
<evidence type="ECO:0000259" key="9">
    <source>
        <dbReference type="Pfam" id="PF09334"/>
    </source>
</evidence>
<dbReference type="SUPFAM" id="SSF52374">
    <property type="entry name" value="Nucleotidylyl transferase"/>
    <property type="match status" value="1"/>
</dbReference>
<evidence type="ECO:0000256" key="3">
    <source>
        <dbReference type="ARBA" id="ARBA00022741"/>
    </source>
</evidence>
<evidence type="ECO:0000313" key="12">
    <source>
        <dbReference type="Proteomes" id="UP000011087"/>
    </source>
</evidence>
<organism evidence="10">
    <name type="scientific">Guillardia theta (strain CCMP2712)</name>
    <name type="common">Cryptophyte</name>
    <dbReference type="NCBI Taxonomy" id="905079"/>
    <lineage>
        <taxon>Eukaryota</taxon>
        <taxon>Cryptophyceae</taxon>
        <taxon>Pyrenomonadales</taxon>
        <taxon>Geminigeraceae</taxon>
        <taxon>Guillardia</taxon>
    </lineage>
</organism>
<keyword evidence="12" id="KW-1185">Reference proteome</keyword>
<evidence type="ECO:0000313" key="11">
    <source>
        <dbReference type="EnsemblProtists" id="EKX49004"/>
    </source>
</evidence>
<dbReference type="RefSeq" id="XP_005835984.1">
    <property type="nucleotide sequence ID" value="XM_005835927.1"/>
</dbReference>
<dbReference type="KEGG" id="gtt:GUITHDRAFT_46085"/>
<reference evidence="12" key="2">
    <citation type="submission" date="2012-11" db="EMBL/GenBank/DDBJ databases">
        <authorList>
            <person name="Kuo A."/>
            <person name="Curtis B.A."/>
            <person name="Tanifuji G."/>
            <person name="Burki F."/>
            <person name="Gruber A."/>
            <person name="Irimia M."/>
            <person name="Maruyama S."/>
            <person name="Arias M.C."/>
            <person name="Ball S.G."/>
            <person name="Gile G.H."/>
            <person name="Hirakawa Y."/>
            <person name="Hopkins J.F."/>
            <person name="Rensing S.A."/>
            <person name="Schmutz J."/>
            <person name="Symeonidi A."/>
            <person name="Elias M."/>
            <person name="Eveleigh R.J."/>
            <person name="Herman E.K."/>
            <person name="Klute M.J."/>
            <person name="Nakayama T."/>
            <person name="Obornik M."/>
            <person name="Reyes-Prieto A."/>
            <person name="Armbrust E.V."/>
            <person name="Aves S.J."/>
            <person name="Beiko R.G."/>
            <person name="Coutinho P."/>
            <person name="Dacks J.B."/>
            <person name="Durnford D.G."/>
            <person name="Fast N.M."/>
            <person name="Green B.R."/>
            <person name="Grisdale C."/>
            <person name="Hempe F."/>
            <person name="Henrissat B."/>
            <person name="Hoppner M.P."/>
            <person name="Ishida K.-I."/>
            <person name="Kim E."/>
            <person name="Koreny L."/>
            <person name="Kroth P.G."/>
            <person name="Liu Y."/>
            <person name="Malik S.-B."/>
            <person name="Maier U.G."/>
            <person name="McRose D."/>
            <person name="Mock T."/>
            <person name="Neilson J.A."/>
            <person name="Onodera N.T."/>
            <person name="Poole A.M."/>
            <person name="Pritham E.J."/>
            <person name="Richards T.A."/>
            <person name="Rocap G."/>
            <person name="Roy S.W."/>
            <person name="Sarai C."/>
            <person name="Schaack S."/>
            <person name="Shirato S."/>
            <person name="Slamovits C.H."/>
            <person name="Spencer D.F."/>
            <person name="Suzuki S."/>
            <person name="Worden A.Z."/>
            <person name="Zauner S."/>
            <person name="Barry K."/>
            <person name="Bell C."/>
            <person name="Bharti A.K."/>
            <person name="Crow J.A."/>
            <person name="Grimwood J."/>
            <person name="Kramer R."/>
            <person name="Lindquist E."/>
            <person name="Lucas S."/>
            <person name="Salamov A."/>
            <person name="McFadden G.I."/>
            <person name="Lane C.E."/>
            <person name="Keeling P.J."/>
            <person name="Gray M.W."/>
            <person name="Grigoriev I.V."/>
            <person name="Archibald J.M."/>
        </authorList>
    </citation>
    <scope>NUCLEOTIDE SEQUENCE</scope>
    <source>
        <strain evidence="12">CCMP2712</strain>
    </source>
</reference>
<evidence type="ECO:0000256" key="4">
    <source>
        <dbReference type="ARBA" id="ARBA00022840"/>
    </source>
</evidence>